<keyword evidence="1" id="KW-0812">Transmembrane</keyword>
<comment type="caution">
    <text evidence="2">The sequence shown here is derived from an EMBL/GenBank/DDBJ whole genome shotgun (WGS) entry which is preliminary data.</text>
</comment>
<accession>A0ABP0NVK4</accession>
<proteinExistence type="predicted"/>
<dbReference type="EMBL" id="CAXAMN010022250">
    <property type="protein sequence ID" value="CAK9067621.1"/>
    <property type="molecule type" value="Genomic_DNA"/>
</dbReference>
<sequence length="345" mass="37859">MNRLLLQALSCICFAAPLGVLLLLEGPQILNSLPTLFVALCCGVGLAAGIASASAGSSTAEEQRETLVPQQLQCRFKQDLGLNYNEDALVRDHVTEFKYLGLLLFLFRLTVNIKALYLNVVAVCTVELPETVGSVARVLEAGIFLEHLCKLPIELLSVLLAGSPCPCISTVKTLAGFSSMRFLRFLNKREILGALRKVLGDRSLLQGCSLLILGVLYSLLLAAFGLAVLLSKLQRLDFQQIEALGVAGLIGEAASAESFRAFMTSNLMQLIGFVNQVASAMNIQQEELHSLLVFLLGSDLKAQLFLDQVMRNFMKLPKWRWRLVTSMTFDAGGLQRMVRERQQLP</sequence>
<protein>
    <submittedName>
        <fullName evidence="2">Uncharacterized protein</fullName>
    </submittedName>
</protein>
<feature type="transmembrane region" description="Helical" evidence="1">
    <location>
        <begin position="204"/>
        <end position="230"/>
    </location>
</feature>
<name>A0ABP0NVK4_9DINO</name>
<keyword evidence="1" id="KW-1133">Transmembrane helix</keyword>
<organism evidence="2 3">
    <name type="scientific">Durusdinium trenchii</name>
    <dbReference type="NCBI Taxonomy" id="1381693"/>
    <lineage>
        <taxon>Eukaryota</taxon>
        <taxon>Sar</taxon>
        <taxon>Alveolata</taxon>
        <taxon>Dinophyceae</taxon>
        <taxon>Suessiales</taxon>
        <taxon>Symbiodiniaceae</taxon>
        <taxon>Durusdinium</taxon>
    </lineage>
</organism>
<feature type="transmembrane region" description="Helical" evidence="1">
    <location>
        <begin position="33"/>
        <end position="55"/>
    </location>
</feature>
<evidence type="ECO:0000256" key="1">
    <source>
        <dbReference type="SAM" id="Phobius"/>
    </source>
</evidence>
<dbReference type="Proteomes" id="UP001642484">
    <property type="component" value="Unassembled WGS sequence"/>
</dbReference>
<gene>
    <name evidence="2" type="ORF">CCMP2556_LOCUS33220</name>
</gene>
<keyword evidence="1" id="KW-0472">Membrane</keyword>
<keyword evidence="3" id="KW-1185">Reference proteome</keyword>
<evidence type="ECO:0000313" key="2">
    <source>
        <dbReference type="EMBL" id="CAK9067621.1"/>
    </source>
</evidence>
<evidence type="ECO:0000313" key="3">
    <source>
        <dbReference type="Proteomes" id="UP001642484"/>
    </source>
</evidence>
<reference evidence="2 3" key="1">
    <citation type="submission" date="2024-02" db="EMBL/GenBank/DDBJ databases">
        <authorList>
            <person name="Chen Y."/>
            <person name="Shah S."/>
            <person name="Dougan E. K."/>
            <person name="Thang M."/>
            <person name="Chan C."/>
        </authorList>
    </citation>
    <scope>NUCLEOTIDE SEQUENCE [LARGE SCALE GENOMIC DNA]</scope>
</reference>